<dbReference type="SMART" id="SM00471">
    <property type="entry name" value="HDc"/>
    <property type="match status" value="1"/>
</dbReference>
<dbReference type="PROSITE" id="PS51671">
    <property type="entry name" value="ACT"/>
    <property type="match status" value="1"/>
</dbReference>
<dbReference type="InterPro" id="IPR012675">
    <property type="entry name" value="Beta-grasp_dom_sf"/>
</dbReference>
<dbReference type="InterPro" id="IPR045600">
    <property type="entry name" value="RelA/SpoT_AH_RIS"/>
</dbReference>
<gene>
    <name evidence="6" type="ORF">GF339_21160</name>
</gene>
<dbReference type="SUPFAM" id="SSF81301">
    <property type="entry name" value="Nucleotidyltransferase"/>
    <property type="match status" value="1"/>
</dbReference>
<dbReference type="InterPro" id="IPR012676">
    <property type="entry name" value="TGS-like"/>
</dbReference>
<dbReference type="InterPro" id="IPR033655">
    <property type="entry name" value="TGS_RelA/SpoT"/>
</dbReference>
<dbReference type="SMART" id="SM00954">
    <property type="entry name" value="RelA_SpoT"/>
    <property type="match status" value="1"/>
</dbReference>
<dbReference type="FunFam" id="3.10.20.30:FF:000002">
    <property type="entry name" value="GTP pyrophosphokinase (RelA/SpoT)"/>
    <property type="match status" value="1"/>
</dbReference>
<feature type="region of interest" description="Disordered" evidence="2">
    <location>
        <begin position="550"/>
        <end position="571"/>
    </location>
</feature>
<dbReference type="Gene3D" id="3.30.70.260">
    <property type="match status" value="1"/>
</dbReference>
<dbReference type="Pfam" id="PF13291">
    <property type="entry name" value="ACT_4"/>
    <property type="match status" value="1"/>
</dbReference>
<comment type="function">
    <text evidence="1">In eubacteria ppGpp (guanosine 3'-diphosphate 5'-diphosphate) is a mediator of the stringent response that coordinates a variety of cellular activities in response to changes in nutritional abundance.</text>
</comment>
<dbReference type="CDD" id="cd05399">
    <property type="entry name" value="NT_Rel-Spo_like"/>
    <property type="match status" value="1"/>
</dbReference>
<dbReference type="Pfam" id="PF19296">
    <property type="entry name" value="RelA_AH_RIS"/>
    <property type="match status" value="1"/>
</dbReference>
<dbReference type="Gene3D" id="1.10.3210.10">
    <property type="entry name" value="Hypothetical protein af1432"/>
    <property type="match status" value="1"/>
</dbReference>
<dbReference type="GO" id="GO:0042594">
    <property type="term" value="P:response to starvation"/>
    <property type="evidence" value="ECO:0007669"/>
    <property type="project" value="TreeGrafter"/>
</dbReference>
<reference evidence="6" key="1">
    <citation type="submission" date="2019-11" db="EMBL/GenBank/DDBJ databases">
        <title>Microbial mats filling the niche in hypersaline microbial mats.</title>
        <authorList>
            <person name="Wong H.L."/>
            <person name="Macleod F.I."/>
            <person name="White R.A. III"/>
            <person name="Burns B.P."/>
        </authorList>
    </citation>
    <scope>NUCLEOTIDE SEQUENCE</scope>
    <source>
        <strain evidence="6">Rbin_158</strain>
    </source>
</reference>
<dbReference type="Proteomes" id="UP000649604">
    <property type="component" value="Unassembled WGS sequence"/>
</dbReference>
<comment type="caution">
    <text evidence="6">The sequence shown here is derived from an EMBL/GenBank/DDBJ whole genome shotgun (WGS) entry which is preliminary data.</text>
</comment>
<evidence type="ECO:0000313" key="6">
    <source>
        <dbReference type="EMBL" id="MBD3327110.1"/>
    </source>
</evidence>
<dbReference type="AlphaFoldDB" id="A0A9D5JZZ0"/>
<dbReference type="InterPro" id="IPR004811">
    <property type="entry name" value="RelA/Spo_fam"/>
</dbReference>
<dbReference type="PANTHER" id="PTHR21262:SF36">
    <property type="entry name" value="BIFUNCTIONAL (P)PPGPP SYNTHASE_HYDROLASE SPOT"/>
    <property type="match status" value="1"/>
</dbReference>
<dbReference type="Pfam" id="PF02824">
    <property type="entry name" value="TGS"/>
    <property type="match status" value="1"/>
</dbReference>
<name>A0A9D5JZZ0_9BACT</name>
<dbReference type="Pfam" id="PF13328">
    <property type="entry name" value="HD_4"/>
    <property type="match status" value="1"/>
</dbReference>
<dbReference type="SUPFAM" id="SSF81271">
    <property type="entry name" value="TGS-like"/>
    <property type="match status" value="1"/>
</dbReference>
<evidence type="ECO:0000313" key="7">
    <source>
        <dbReference type="Proteomes" id="UP000649604"/>
    </source>
</evidence>
<dbReference type="PROSITE" id="PS51880">
    <property type="entry name" value="TGS"/>
    <property type="match status" value="1"/>
</dbReference>
<proteinExistence type="inferred from homology"/>
<dbReference type="GO" id="GO:0008893">
    <property type="term" value="F:guanosine-3',5'-bis(diphosphate) 3'-diphosphatase activity"/>
    <property type="evidence" value="ECO:0007669"/>
    <property type="project" value="TreeGrafter"/>
</dbReference>
<dbReference type="GO" id="GO:0008728">
    <property type="term" value="F:GTP diphosphokinase activity"/>
    <property type="evidence" value="ECO:0007669"/>
    <property type="project" value="TreeGrafter"/>
</dbReference>
<organism evidence="6 7">
    <name type="scientific">candidate division KSB3 bacterium</name>
    <dbReference type="NCBI Taxonomy" id="2044937"/>
    <lineage>
        <taxon>Bacteria</taxon>
        <taxon>candidate division KSB3</taxon>
    </lineage>
</organism>
<dbReference type="NCBIfam" id="TIGR00691">
    <property type="entry name" value="spoT_relA"/>
    <property type="match status" value="1"/>
</dbReference>
<dbReference type="Gene3D" id="3.30.460.10">
    <property type="entry name" value="Beta Polymerase, domain 2"/>
    <property type="match status" value="1"/>
</dbReference>
<evidence type="ECO:0000256" key="2">
    <source>
        <dbReference type="SAM" id="MobiDB-lite"/>
    </source>
</evidence>
<evidence type="ECO:0000259" key="3">
    <source>
        <dbReference type="PROSITE" id="PS51671"/>
    </source>
</evidence>
<sequence>MHRIHDSVDTLKRYYPDADTEIVYKAYVFAAKMHRGQTRLSGEPYLSHPIETAVILANMKMDVVTVATGLLHDVLEETETTPEQLQDLFGPEIAQLVDGVTKISKIHFASREEYQAENLRKMLLAMAKDIRVLIVKLADRLHNVRTLKYAKEEQQKRVAEETLDIFAPLANRLGLGLIKSELEDHAFRYLEPQIYQHLVERTNEMQAERQKTIEMTKREIEKQLQEHGIEAMIIGRQKHLYSIYRKMQRQGISFKDVMDMIGLRVITNTKANCYSTLGIIHSTWKHIPNTFDDYITLPKPNMYQSLHTAVIGPFSRPVEIQIRTWEMHNLAEEGIAAHWRYKEGKLKDDDYDQKFFSLRHLLEWQQELKDPSEFVEHLKIDLFPDEVYVFTPQGHVKCLPKGASPIDFAYAIHTEVGHQCVSARLNDRIVPLRTPLKNGDIVEILTQKNHHPGKDWLNYVVTSKAKAKIRQYFRAKQREEEIHIGKELLEKALRKKDASLTRLQKDGTLKRVVTDLGLSTEDDLFAAVGAHKYTIKQVLQKILPNQESAEDISEAKEAKHREEAQAKRRQSGSAIKVKGVNNILTRFGHCCKPLPGDEIIGFITRGRGITVHSANCPNMKALREDDERKIEVEWDIDPEVYYPAELYVVGSARNSIFADIISAIAKTKTDILTSNSEKSVNRVEVWCVINVQGRDHLNTVIKSIRNVRSVTEVSQVSSVK</sequence>
<dbReference type="GO" id="GO:0005886">
    <property type="term" value="C:plasma membrane"/>
    <property type="evidence" value="ECO:0007669"/>
    <property type="project" value="TreeGrafter"/>
</dbReference>
<dbReference type="PANTHER" id="PTHR21262">
    <property type="entry name" value="GUANOSINE-3',5'-BIS DIPHOSPHATE 3'-PYROPHOSPHOHYDROLASE"/>
    <property type="match status" value="1"/>
</dbReference>
<dbReference type="FunFam" id="1.10.3210.10:FF:000001">
    <property type="entry name" value="GTP pyrophosphokinase RelA"/>
    <property type="match status" value="1"/>
</dbReference>
<evidence type="ECO:0000256" key="1">
    <source>
        <dbReference type="RuleBase" id="RU003847"/>
    </source>
</evidence>
<feature type="compositionally biased region" description="Basic and acidic residues" evidence="2">
    <location>
        <begin position="553"/>
        <end position="566"/>
    </location>
</feature>
<feature type="domain" description="ACT" evidence="3">
    <location>
        <begin position="645"/>
        <end position="718"/>
    </location>
</feature>
<dbReference type="Gene3D" id="3.10.20.30">
    <property type="match status" value="1"/>
</dbReference>
<dbReference type="EMBL" id="WJJP01000688">
    <property type="protein sequence ID" value="MBD3327110.1"/>
    <property type="molecule type" value="Genomic_DNA"/>
</dbReference>
<dbReference type="Pfam" id="PF04607">
    <property type="entry name" value="RelA_SpoT"/>
    <property type="match status" value="1"/>
</dbReference>
<protein>
    <submittedName>
        <fullName evidence="6">RelA/SpoT family protein</fullName>
    </submittedName>
</protein>
<accession>A0A9D5JZZ0</accession>
<dbReference type="InterPro" id="IPR006674">
    <property type="entry name" value="HD_domain"/>
</dbReference>
<dbReference type="FunFam" id="3.30.460.10:FF:000001">
    <property type="entry name" value="GTP pyrophosphokinase RelA"/>
    <property type="match status" value="1"/>
</dbReference>
<feature type="domain" description="HD" evidence="4">
    <location>
        <begin position="45"/>
        <end position="144"/>
    </location>
</feature>
<dbReference type="InterPro" id="IPR007685">
    <property type="entry name" value="RelA_SpoT"/>
</dbReference>
<dbReference type="CDD" id="cd00077">
    <property type="entry name" value="HDc"/>
    <property type="match status" value="1"/>
</dbReference>
<feature type="domain" description="TGS" evidence="5">
    <location>
        <begin position="385"/>
        <end position="446"/>
    </location>
</feature>
<comment type="similarity">
    <text evidence="1">Belongs to the relA/spoT family.</text>
</comment>
<dbReference type="InterPro" id="IPR002912">
    <property type="entry name" value="ACT_dom"/>
</dbReference>
<dbReference type="GO" id="GO:0015969">
    <property type="term" value="P:guanosine tetraphosphate metabolic process"/>
    <property type="evidence" value="ECO:0007669"/>
    <property type="project" value="InterPro"/>
</dbReference>
<dbReference type="CDD" id="cd01668">
    <property type="entry name" value="TGS_RSH"/>
    <property type="match status" value="1"/>
</dbReference>
<dbReference type="InterPro" id="IPR003607">
    <property type="entry name" value="HD/PDEase_dom"/>
</dbReference>
<evidence type="ECO:0000259" key="5">
    <source>
        <dbReference type="PROSITE" id="PS51880"/>
    </source>
</evidence>
<dbReference type="InterPro" id="IPR004095">
    <property type="entry name" value="TGS"/>
</dbReference>
<dbReference type="InterPro" id="IPR043519">
    <property type="entry name" value="NT_sf"/>
</dbReference>
<dbReference type="PROSITE" id="PS51831">
    <property type="entry name" value="HD"/>
    <property type="match status" value="1"/>
</dbReference>
<evidence type="ECO:0000259" key="4">
    <source>
        <dbReference type="PROSITE" id="PS51831"/>
    </source>
</evidence>
<dbReference type="SUPFAM" id="SSF109604">
    <property type="entry name" value="HD-domain/PDEase-like"/>
    <property type="match status" value="1"/>
</dbReference>